<accession>A0A380LNZ9</accession>
<keyword evidence="2" id="KW-0963">Cytoplasm</keyword>
<sequence length="251" mass="27933">MVNKMNQVEICCGSYQDGIAAYKGGAKRIELNSALSVGGLTPSVVALKRLKKETDLKIMCMVRPRAGGFCYDKTDTAIMMEEAKMLLEQGADGIVFGFLKEDKTIDEEKTQDMVKLIKSYQKEAVFHRAIDVTIDIDEAMQCLIRCGVDRILTSGQRAKAMEGIECIAHIQKTYGDKIQILPGSGMNAQNAKEMLEKAQVHQIHSSCKIYAQDPTTVSQYVTYAYMDAPHESDYDQVDATLVKQLVDVVMR</sequence>
<dbReference type="Gene3D" id="3.20.20.380">
    <property type="entry name" value="Copper homeostasis (CutC) domain"/>
    <property type="match status" value="1"/>
</dbReference>
<proteinExistence type="inferred from homology"/>
<evidence type="ECO:0000256" key="2">
    <source>
        <dbReference type="HAMAP-Rule" id="MF_00795"/>
    </source>
</evidence>
<dbReference type="EMBL" id="UHFX01000003">
    <property type="protein sequence ID" value="SUO04973.1"/>
    <property type="molecule type" value="Genomic_DNA"/>
</dbReference>
<name>A0A380LNZ9_9FIRM</name>
<evidence type="ECO:0000256" key="1">
    <source>
        <dbReference type="ARBA" id="ARBA00007768"/>
    </source>
</evidence>
<evidence type="ECO:0000313" key="4">
    <source>
        <dbReference type="Proteomes" id="UP000255523"/>
    </source>
</evidence>
<dbReference type="Proteomes" id="UP000255523">
    <property type="component" value="Unassembled WGS sequence"/>
</dbReference>
<organism evidence="3 4">
    <name type="scientific">Faecalicoccus pleomorphus</name>
    <dbReference type="NCBI Taxonomy" id="1323"/>
    <lineage>
        <taxon>Bacteria</taxon>
        <taxon>Bacillati</taxon>
        <taxon>Bacillota</taxon>
        <taxon>Erysipelotrichia</taxon>
        <taxon>Erysipelotrichales</taxon>
        <taxon>Erysipelotrichaceae</taxon>
        <taxon>Faecalicoccus</taxon>
    </lineage>
</organism>
<dbReference type="SUPFAM" id="SSF110395">
    <property type="entry name" value="CutC-like"/>
    <property type="match status" value="1"/>
</dbReference>
<dbReference type="Pfam" id="PF03932">
    <property type="entry name" value="CutC"/>
    <property type="match status" value="1"/>
</dbReference>
<gene>
    <name evidence="2 3" type="primary">cutC</name>
    <name evidence="3" type="ORF">NCTC11087_01905</name>
</gene>
<dbReference type="PANTHER" id="PTHR12598:SF0">
    <property type="entry name" value="COPPER HOMEOSTASIS PROTEIN CUTC HOMOLOG"/>
    <property type="match status" value="1"/>
</dbReference>
<dbReference type="AlphaFoldDB" id="A0A380LNZ9"/>
<evidence type="ECO:0000313" key="3">
    <source>
        <dbReference type="EMBL" id="SUO04973.1"/>
    </source>
</evidence>
<dbReference type="GO" id="GO:0005737">
    <property type="term" value="C:cytoplasm"/>
    <property type="evidence" value="ECO:0007669"/>
    <property type="project" value="UniProtKB-SubCell"/>
</dbReference>
<reference evidence="3 4" key="1">
    <citation type="submission" date="2018-06" db="EMBL/GenBank/DDBJ databases">
        <authorList>
            <consortium name="Pathogen Informatics"/>
            <person name="Doyle S."/>
        </authorList>
    </citation>
    <scope>NUCLEOTIDE SEQUENCE [LARGE SCALE GENOMIC DNA]</scope>
    <source>
        <strain evidence="3 4">NCTC11087</strain>
    </source>
</reference>
<comment type="subcellular location">
    <subcellularLocation>
        <location evidence="2">Cytoplasm</location>
    </subcellularLocation>
</comment>
<dbReference type="InterPro" id="IPR036822">
    <property type="entry name" value="CutC-like_dom_sf"/>
</dbReference>
<dbReference type="PANTHER" id="PTHR12598">
    <property type="entry name" value="COPPER HOMEOSTASIS PROTEIN CUTC"/>
    <property type="match status" value="1"/>
</dbReference>
<dbReference type="InterPro" id="IPR005627">
    <property type="entry name" value="CutC-like"/>
</dbReference>
<dbReference type="HAMAP" id="MF_00795">
    <property type="entry name" value="CutC"/>
    <property type="match status" value="1"/>
</dbReference>
<keyword evidence="4" id="KW-1185">Reference proteome</keyword>
<comment type="caution">
    <text evidence="2">Once thought to be involved in copper homeostasis, experiments in E.coli have shown this is not the case.</text>
</comment>
<dbReference type="GO" id="GO:0005507">
    <property type="term" value="F:copper ion binding"/>
    <property type="evidence" value="ECO:0007669"/>
    <property type="project" value="TreeGrafter"/>
</dbReference>
<comment type="similarity">
    <text evidence="1 2">Belongs to the CutC family.</text>
</comment>
<protein>
    <recommendedName>
        <fullName evidence="2">PF03932 family protein CutC</fullName>
    </recommendedName>
</protein>